<evidence type="ECO:0000256" key="2">
    <source>
        <dbReference type="ARBA" id="ARBA00005698"/>
    </source>
</evidence>
<evidence type="ECO:0000256" key="16">
    <source>
        <dbReference type="SAM" id="Phobius"/>
    </source>
</evidence>
<gene>
    <name evidence="17" type="primary">nad6</name>
</gene>
<evidence type="ECO:0000313" key="17">
    <source>
        <dbReference type="EMBL" id="ARH54283.1"/>
    </source>
</evidence>
<evidence type="ECO:0000256" key="6">
    <source>
        <dbReference type="ARBA" id="ARBA00022660"/>
    </source>
</evidence>
<keyword evidence="10 16" id="KW-1133">Transmembrane helix</keyword>
<evidence type="ECO:0000256" key="11">
    <source>
        <dbReference type="ARBA" id="ARBA00023027"/>
    </source>
</evidence>
<evidence type="ECO:0000256" key="15">
    <source>
        <dbReference type="ARBA" id="ARBA00049551"/>
    </source>
</evidence>
<accession>A0A343C2P0</accession>
<keyword evidence="12 17" id="KW-0496">Mitochondrion</keyword>
<dbReference type="InterPro" id="IPR050269">
    <property type="entry name" value="ComplexI_Subunit6"/>
</dbReference>
<feature type="transmembrane region" description="Helical" evidence="16">
    <location>
        <begin position="81"/>
        <end position="98"/>
    </location>
</feature>
<evidence type="ECO:0000256" key="4">
    <source>
        <dbReference type="ARBA" id="ARBA00021095"/>
    </source>
</evidence>
<comment type="similarity">
    <text evidence="2">Belongs to the complex I subunit 6 family.</text>
</comment>
<keyword evidence="13 16" id="KW-0472">Membrane</keyword>
<keyword evidence="8" id="KW-1278">Translocase</keyword>
<dbReference type="GO" id="GO:0008137">
    <property type="term" value="F:NADH dehydrogenase (ubiquinone) activity"/>
    <property type="evidence" value="ECO:0007669"/>
    <property type="project" value="UniProtKB-EC"/>
</dbReference>
<evidence type="ECO:0000256" key="1">
    <source>
        <dbReference type="ARBA" id="ARBA00004225"/>
    </source>
</evidence>
<sequence length="165" mass="19560">MYMMLILNIMFSFLFSFLKHPLSMGCILLIQTIIISLMTGSLYYNFWFSYILFLIMIGGMLVMFIYMTSIASNEKFMIPKFFPLFLLIIILCTFMLFYSDKFWTELTSTKMIMLSQSKLMLNFNMNKFFNYPNFKMMLILIIYLLITLIATVKIVGKNLSTLRQI</sequence>
<keyword evidence="9" id="KW-0249">Electron transport</keyword>
<feature type="transmembrane region" description="Helical" evidence="16">
    <location>
        <begin position="134"/>
        <end position="155"/>
    </location>
</feature>
<dbReference type="EMBL" id="KX087271">
    <property type="protein sequence ID" value="ARH54283.1"/>
    <property type="molecule type" value="Genomic_DNA"/>
</dbReference>
<evidence type="ECO:0000256" key="5">
    <source>
        <dbReference type="ARBA" id="ARBA00022448"/>
    </source>
</evidence>
<dbReference type="AlphaFoldDB" id="A0A343C2P0"/>
<keyword evidence="11" id="KW-0520">NAD</keyword>
<dbReference type="GO" id="GO:0031966">
    <property type="term" value="C:mitochondrial membrane"/>
    <property type="evidence" value="ECO:0007669"/>
    <property type="project" value="UniProtKB-SubCell"/>
</dbReference>
<geneLocation type="mitochondrion" evidence="17"/>
<reference evidence="17" key="1">
    <citation type="submission" date="2016-04" db="EMBL/GenBank/DDBJ databases">
        <title>Mitochondria of beetle species.</title>
        <authorList>
            <person name="Hunter A."/>
            <person name="Moriniere J."/>
            <person name="Tang P."/>
            <person name="Linard B."/>
            <person name="Crampton-Platt A."/>
            <person name="Vogler A.P."/>
        </authorList>
    </citation>
    <scope>NUCLEOTIDE SEQUENCE</scope>
</reference>
<keyword evidence="5" id="KW-0813">Transport</keyword>
<evidence type="ECO:0000256" key="14">
    <source>
        <dbReference type="ARBA" id="ARBA00031019"/>
    </source>
</evidence>
<name>A0A343C2P0_9CUCU</name>
<evidence type="ECO:0000256" key="10">
    <source>
        <dbReference type="ARBA" id="ARBA00022989"/>
    </source>
</evidence>
<feature type="transmembrane region" description="Helical" evidence="16">
    <location>
        <begin position="21"/>
        <end position="44"/>
    </location>
</feature>
<dbReference type="EC" id="7.1.1.2" evidence="3"/>
<dbReference type="PANTHER" id="PTHR11435:SF1">
    <property type="entry name" value="NADH-UBIQUINONE OXIDOREDUCTASE CHAIN 6"/>
    <property type="match status" value="1"/>
</dbReference>
<dbReference type="PANTHER" id="PTHR11435">
    <property type="entry name" value="NADH UBIQUINONE OXIDOREDUCTASE SUBUNIT ND6"/>
    <property type="match status" value="1"/>
</dbReference>
<evidence type="ECO:0000256" key="12">
    <source>
        <dbReference type="ARBA" id="ARBA00023128"/>
    </source>
</evidence>
<evidence type="ECO:0000256" key="9">
    <source>
        <dbReference type="ARBA" id="ARBA00022982"/>
    </source>
</evidence>
<evidence type="ECO:0000256" key="13">
    <source>
        <dbReference type="ARBA" id="ARBA00023136"/>
    </source>
</evidence>
<keyword evidence="7 16" id="KW-0812">Transmembrane</keyword>
<comment type="catalytic activity">
    <reaction evidence="15">
        <text>a ubiquinone + NADH + 5 H(+)(in) = a ubiquinol + NAD(+) + 4 H(+)(out)</text>
        <dbReference type="Rhea" id="RHEA:29091"/>
        <dbReference type="Rhea" id="RHEA-COMP:9565"/>
        <dbReference type="Rhea" id="RHEA-COMP:9566"/>
        <dbReference type="ChEBI" id="CHEBI:15378"/>
        <dbReference type="ChEBI" id="CHEBI:16389"/>
        <dbReference type="ChEBI" id="CHEBI:17976"/>
        <dbReference type="ChEBI" id="CHEBI:57540"/>
        <dbReference type="ChEBI" id="CHEBI:57945"/>
        <dbReference type="EC" id="7.1.1.2"/>
    </reaction>
</comment>
<keyword evidence="6" id="KW-0679">Respiratory chain</keyword>
<organism evidence="17">
    <name type="scientific">Curculionidae sp. 2 AH-2016</name>
    <dbReference type="NCBI Taxonomy" id="1903828"/>
    <lineage>
        <taxon>Eukaryota</taxon>
        <taxon>Metazoa</taxon>
        <taxon>Ecdysozoa</taxon>
        <taxon>Arthropoda</taxon>
        <taxon>Hexapoda</taxon>
        <taxon>Insecta</taxon>
        <taxon>Pterygota</taxon>
        <taxon>Neoptera</taxon>
        <taxon>Endopterygota</taxon>
        <taxon>Coleoptera</taxon>
        <taxon>Polyphaga</taxon>
        <taxon>Cucujiformia</taxon>
        <taxon>Curculionidae</taxon>
    </lineage>
</organism>
<evidence type="ECO:0000256" key="3">
    <source>
        <dbReference type="ARBA" id="ARBA00012944"/>
    </source>
</evidence>
<proteinExistence type="inferred from homology"/>
<evidence type="ECO:0000256" key="7">
    <source>
        <dbReference type="ARBA" id="ARBA00022692"/>
    </source>
</evidence>
<comment type="subcellular location">
    <subcellularLocation>
        <location evidence="1">Mitochondrion membrane</location>
        <topology evidence="1">Multi-pass membrane protein</topology>
    </subcellularLocation>
</comment>
<feature type="transmembrane region" description="Helical" evidence="16">
    <location>
        <begin position="50"/>
        <end position="69"/>
    </location>
</feature>
<evidence type="ECO:0000256" key="8">
    <source>
        <dbReference type="ARBA" id="ARBA00022967"/>
    </source>
</evidence>
<protein>
    <recommendedName>
        <fullName evidence="4">NADH-ubiquinone oxidoreductase chain 6</fullName>
        <ecNumber evidence="3">7.1.1.2</ecNumber>
    </recommendedName>
    <alternativeName>
        <fullName evidence="14">NADH dehydrogenase subunit 6</fullName>
    </alternativeName>
</protein>